<dbReference type="AlphaFoldDB" id="A0A4R2H6R8"/>
<dbReference type="EMBL" id="BMJO01000007">
    <property type="protein sequence ID" value="GGE67960.1"/>
    <property type="molecule type" value="Genomic_DNA"/>
</dbReference>
<reference evidence="1" key="4">
    <citation type="submission" date="2024-05" db="EMBL/GenBank/DDBJ databases">
        <authorList>
            <person name="Sun Q."/>
            <person name="Zhou Y."/>
        </authorList>
    </citation>
    <scope>NUCLEOTIDE SEQUENCE</scope>
    <source>
        <strain evidence="1">CGMCC 1.15644</strain>
    </source>
</reference>
<evidence type="ECO:0000313" key="1">
    <source>
        <dbReference type="EMBL" id="GGE67960.1"/>
    </source>
</evidence>
<keyword evidence="4" id="KW-1185">Reference proteome</keyword>
<dbReference type="EMBL" id="SLWO01000008">
    <property type="protein sequence ID" value="TCO20768.1"/>
    <property type="molecule type" value="Genomic_DNA"/>
</dbReference>
<organism evidence="2 3">
    <name type="scientific">Pedobacter psychrotolerans</name>
    <dbReference type="NCBI Taxonomy" id="1843235"/>
    <lineage>
        <taxon>Bacteria</taxon>
        <taxon>Pseudomonadati</taxon>
        <taxon>Bacteroidota</taxon>
        <taxon>Sphingobacteriia</taxon>
        <taxon>Sphingobacteriales</taxon>
        <taxon>Sphingobacteriaceae</taxon>
        <taxon>Pedobacter</taxon>
    </lineage>
</organism>
<protein>
    <submittedName>
        <fullName evidence="2">Uncharacterized protein</fullName>
    </submittedName>
</protein>
<sequence>MIVERKCFETKSISGYSYFDYWDLKNHPLFVSFSKSNKPHYIHFDEVPFENCIKVSNLTDVRDALYKNEWAFEERYWKAISKHIQTMINIPWT</sequence>
<dbReference type="OrthoDB" id="9908757at2"/>
<accession>A0A4R2H6R8</accession>
<name>A0A4R2H6R8_9SPHI</name>
<dbReference type="RefSeq" id="WP_132535627.1">
    <property type="nucleotide sequence ID" value="NZ_BMJO01000007.1"/>
</dbReference>
<reference evidence="4" key="2">
    <citation type="journal article" date="2019" name="Int. J. Syst. Evol. Microbiol.">
        <title>The Global Catalogue of Microorganisms (GCM) 10K type strain sequencing project: providing services to taxonomists for standard genome sequencing and annotation.</title>
        <authorList>
            <consortium name="The Broad Institute Genomics Platform"/>
            <consortium name="The Broad Institute Genome Sequencing Center for Infectious Disease"/>
            <person name="Wu L."/>
            <person name="Ma J."/>
        </authorList>
    </citation>
    <scope>NUCLEOTIDE SEQUENCE [LARGE SCALE GENOMIC DNA]</scope>
    <source>
        <strain evidence="4">CGMCC 1.15644</strain>
    </source>
</reference>
<gene>
    <name evidence="2" type="ORF">EV200_108209</name>
    <name evidence="1" type="ORF">GCM10011413_38260</name>
</gene>
<evidence type="ECO:0000313" key="3">
    <source>
        <dbReference type="Proteomes" id="UP000295684"/>
    </source>
</evidence>
<evidence type="ECO:0000313" key="2">
    <source>
        <dbReference type="EMBL" id="TCO20768.1"/>
    </source>
</evidence>
<reference evidence="2 3" key="3">
    <citation type="submission" date="2019-03" db="EMBL/GenBank/DDBJ databases">
        <title>Genomic Encyclopedia of Type Strains, Phase IV (KMG-IV): sequencing the most valuable type-strain genomes for metagenomic binning, comparative biology and taxonomic classification.</title>
        <authorList>
            <person name="Goeker M."/>
        </authorList>
    </citation>
    <scope>NUCLEOTIDE SEQUENCE [LARGE SCALE GENOMIC DNA]</scope>
    <source>
        <strain evidence="2 3">DSM 103236</strain>
    </source>
</reference>
<reference evidence="1" key="1">
    <citation type="journal article" date="2014" name="Int. J. Syst. Evol. Microbiol.">
        <title>Complete genome of a new Firmicutes species belonging to the dominant human colonic microbiota ('Ruminococcus bicirculans') reveals two chromosomes and a selective capacity to utilize plant glucans.</title>
        <authorList>
            <consortium name="NISC Comparative Sequencing Program"/>
            <person name="Wegmann U."/>
            <person name="Louis P."/>
            <person name="Goesmann A."/>
            <person name="Henrissat B."/>
            <person name="Duncan S.H."/>
            <person name="Flint H.J."/>
        </authorList>
    </citation>
    <scope>NUCLEOTIDE SEQUENCE</scope>
    <source>
        <strain evidence="1">CGMCC 1.15644</strain>
    </source>
</reference>
<dbReference type="Proteomes" id="UP000295684">
    <property type="component" value="Unassembled WGS sequence"/>
</dbReference>
<proteinExistence type="predicted"/>
<dbReference type="Proteomes" id="UP000622648">
    <property type="component" value="Unassembled WGS sequence"/>
</dbReference>
<evidence type="ECO:0000313" key="4">
    <source>
        <dbReference type="Proteomes" id="UP000622648"/>
    </source>
</evidence>
<comment type="caution">
    <text evidence="2">The sequence shown here is derived from an EMBL/GenBank/DDBJ whole genome shotgun (WGS) entry which is preliminary data.</text>
</comment>